<dbReference type="PANTHER" id="PTHR31967:SF10">
    <property type="entry name" value="NUCLEOTIDE-DIPHOSPHO-SUGAR TRANSFERASE DOMAIN-CONTAINING PROTEIN"/>
    <property type="match status" value="1"/>
</dbReference>
<dbReference type="WBParaSite" id="PSAMB.scaffold4567size14206.g24632.t1">
    <property type="protein sequence ID" value="PSAMB.scaffold4567size14206.g24632.t1"/>
    <property type="gene ID" value="PSAMB.scaffold4567size14206.g24632"/>
</dbReference>
<dbReference type="Proteomes" id="UP000887566">
    <property type="component" value="Unplaced"/>
</dbReference>
<keyword evidence="1" id="KW-0812">Transmembrane</keyword>
<dbReference type="Pfam" id="PF03407">
    <property type="entry name" value="Nucleotid_trans"/>
    <property type="match status" value="1"/>
</dbReference>
<feature type="transmembrane region" description="Helical" evidence="1">
    <location>
        <begin position="177"/>
        <end position="204"/>
    </location>
</feature>
<protein>
    <submittedName>
        <fullName evidence="4">Nucleotide-diphospho-sugar transferase domain-containing protein</fullName>
    </submittedName>
</protein>
<name>A0A914WM76_9BILA</name>
<proteinExistence type="predicted"/>
<reference evidence="4" key="1">
    <citation type="submission" date="2022-11" db="UniProtKB">
        <authorList>
            <consortium name="WormBaseParasite"/>
        </authorList>
    </citation>
    <scope>IDENTIFICATION</scope>
</reference>
<evidence type="ECO:0000256" key="1">
    <source>
        <dbReference type="SAM" id="Phobius"/>
    </source>
</evidence>
<keyword evidence="1" id="KW-1133">Transmembrane helix</keyword>
<organism evidence="3 4">
    <name type="scientific">Plectus sambesii</name>
    <dbReference type="NCBI Taxonomy" id="2011161"/>
    <lineage>
        <taxon>Eukaryota</taxon>
        <taxon>Metazoa</taxon>
        <taxon>Ecdysozoa</taxon>
        <taxon>Nematoda</taxon>
        <taxon>Chromadorea</taxon>
        <taxon>Plectida</taxon>
        <taxon>Plectina</taxon>
        <taxon>Plectoidea</taxon>
        <taxon>Plectidae</taxon>
        <taxon>Plectus</taxon>
    </lineage>
</organism>
<sequence>MQQDTFWRENLFETDLESRGDYDLLFDQLADNDNSLRARVLNGANFYVRANNRTLTYFNSVADNLKHWYAADVAFMHHQCYTAVNGIKCDYMPFTIAHNWQWIYSDQSNPPYIIQLDCEMNYGTKLQTLASYGFNFTLADARTCNPIAVQTTRERMVNGTMDARLTQQSWGRLQFKAYYIISDLLIWFIPLTNPYGALMAYMLMITF</sequence>
<evidence type="ECO:0000259" key="2">
    <source>
        <dbReference type="Pfam" id="PF03407"/>
    </source>
</evidence>
<accession>A0A914WM76</accession>
<keyword evidence="1" id="KW-0472">Membrane</keyword>
<dbReference type="PANTHER" id="PTHR31967">
    <property type="entry name" value="GROUNDHOG (HEDGEHOG-LIKE FAMILY)-RELATED"/>
    <property type="match status" value="1"/>
</dbReference>
<dbReference type="AlphaFoldDB" id="A0A914WM76"/>
<evidence type="ECO:0000313" key="4">
    <source>
        <dbReference type="WBParaSite" id="PSAMB.scaffold4567size14206.g24632.t1"/>
    </source>
</evidence>
<dbReference type="InterPro" id="IPR005069">
    <property type="entry name" value="Nucl-diP-sugar_transferase"/>
</dbReference>
<keyword evidence="3" id="KW-1185">Reference proteome</keyword>
<feature type="domain" description="Nucleotide-diphospho-sugar transferase" evidence="2">
    <location>
        <begin position="1"/>
        <end position="129"/>
    </location>
</feature>
<evidence type="ECO:0000313" key="3">
    <source>
        <dbReference type="Proteomes" id="UP000887566"/>
    </source>
</evidence>